<reference evidence="8" key="1">
    <citation type="journal article" date="2023" name="Mol. Phylogenet. Evol.">
        <title>Genome-scale phylogeny and comparative genomics of the fungal order Sordariales.</title>
        <authorList>
            <person name="Hensen N."/>
            <person name="Bonometti L."/>
            <person name="Westerberg I."/>
            <person name="Brannstrom I.O."/>
            <person name="Guillou S."/>
            <person name="Cros-Aarteil S."/>
            <person name="Calhoun S."/>
            <person name="Haridas S."/>
            <person name="Kuo A."/>
            <person name="Mondo S."/>
            <person name="Pangilinan J."/>
            <person name="Riley R."/>
            <person name="LaButti K."/>
            <person name="Andreopoulos B."/>
            <person name="Lipzen A."/>
            <person name="Chen C."/>
            <person name="Yan M."/>
            <person name="Daum C."/>
            <person name="Ng V."/>
            <person name="Clum A."/>
            <person name="Steindorff A."/>
            <person name="Ohm R.A."/>
            <person name="Martin F."/>
            <person name="Silar P."/>
            <person name="Natvig D.O."/>
            <person name="Lalanne C."/>
            <person name="Gautier V."/>
            <person name="Ament-Velasquez S.L."/>
            <person name="Kruys A."/>
            <person name="Hutchinson M.I."/>
            <person name="Powell A.J."/>
            <person name="Barry K."/>
            <person name="Miller A.N."/>
            <person name="Grigoriev I.V."/>
            <person name="Debuchy R."/>
            <person name="Gladieux P."/>
            <person name="Hiltunen Thoren M."/>
            <person name="Johannesson H."/>
        </authorList>
    </citation>
    <scope>NUCLEOTIDE SEQUENCE</scope>
    <source>
        <strain evidence="8">CBS 538.74</strain>
    </source>
</reference>
<evidence type="ECO:0000256" key="1">
    <source>
        <dbReference type="ARBA" id="ARBA00004141"/>
    </source>
</evidence>
<keyword evidence="5 7" id="KW-0472">Membrane</keyword>
<dbReference type="GO" id="GO:0022857">
    <property type="term" value="F:transmembrane transporter activity"/>
    <property type="evidence" value="ECO:0007669"/>
    <property type="project" value="InterPro"/>
</dbReference>
<proteinExistence type="predicted"/>
<feature type="transmembrane region" description="Helical" evidence="7">
    <location>
        <begin position="43"/>
        <end position="64"/>
    </location>
</feature>
<evidence type="ECO:0000256" key="7">
    <source>
        <dbReference type="SAM" id="Phobius"/>
    </source>
</evidence>
<feature type="transmembrane region" description="Helical" evidence="7">
    <location>
        <begin position="349"/>
        <end position="368"/>
    </location>
</feature>
<dbReference type="Gene3D" id="1.20.1740.10">
    <property type="entry name" value="Amino acid/polyamine transporter I"/>
    <property type="match status" value="1"/>
</dbReference>
<name>A0AAN6VHV2_9PEZI</name>
<keyword evidence="2" id="KW-0813">Transport</keyword>
<comment type="subcellular location">
    <subcellularLocation>
        <location evidence="1">Membrane</location>
        <topology evidence="1">Multi-pass membrane protein</topology>
    </subcellularLocation>
</comment>
<feature type="transmembrane region" description="Helical" evidence="7">
    <location>
        <begin position="429"/>
        <end position="448"/>
    </location>
</feature>
<feature type="region of interest" description="Disordered" evidence="6">
    <location>
        <begin position="1"/>
        <end position="21"/>
    </location>
</feature>
<gene>
    <name evidence="8" type="ORF">C8A00DRAFT_17038</name>
</gene>
<protein>
    <submittedName>
        <fullName evidence="8">Amino-acid permease BAT1</fullName>
    </submittedName>
</protein>
<feature type="transmembrane region" description="Helical" evidence="7">
    <location>
        <begin position="192"/>
        <end position="210"/>
    </location>
</feature>
<keyword evidence="3 7" id="KW-0812">Transmembrane</keyword>
<feature type="transmembrane region" description="Helical" evidence="7">
    <location>
        <begin position="297"/>
        <end position="321"/>
    </location>
</feature>
<dbReference type="Pfam" id="PF13520">
    <property type="entry name" value="AA_permease_2"/>
    <property type="match status" value="1"/>
</dbReference>
<accession>A0AAN6VHV2</accession>
<comment type="caution">
    <text evidence="8">The sequence shown here is derived from an EMBL/GenBank/DDBJ whole genome shotgun (WGS) entry which is preliminary data.</text>
</comment>
<reference evidence="8" key="2">
    <citation type="submission" date="2023-05" db="EMBL/GenBank/DDBJ databases">
        <authorList>
            <consortium name="Lawrence Berkeley National Laboratory"/>
            <person name="Steindorff A."/>
            <person name="Hensen N."/>
            <person name="Bonometti L."/>
            <person name="Westerberg I."/>
            <person name="Brannstrom I.O."/>
            <person name="Guillou S."/>
            <person name="Cros-Aarteil S."/>
            <person name="Calhoun S."/>
            <person name="Haridas S."/>
            <person name="Kuo A."/>
            <person name="Mondo S."/>
            <person name="Pangilinan J."/>
            <person name="Riley R."/>
            <person name="Labutti K."/>
            <person name="Andreopoulos B."/>
            <person name="Lipzen A."/>
            <person name="Chen C."/>
            <person name="Yanf M."/>
            <person name="Daum C."/>
            <person name="Ng V."/>
            <person name="Clum A."/>
            <person name="Ohm R."/>
            <person name="Martin F."/>
            <person name="Silar P."/>
            <person name="Natvig D."/>
            <person name="Lalanne C."/>
            <person name="Gautier V."/>
            <person name="Ament-Velasquez S.L."/>
            <person name="Kruys A."/>
            <person name="Hutchinson M.I."/>
            <person name="Powell A.J."/>
            <person name="Barry K."/>
            <person name="Miller A.N."/>
            <person name="Grigoriev I.V."/>
            <person name="Debuchy R."/>
            <person name="Gladieux P."/>
            <person name="Thoren M.H."/>
            <person name="Johannesson H."/>
        </authorList>
    </citation>
    <scope>NUCLEOTIDE SEQUENCE</scope>
    <source>
        <strain evidence="8">CBS 538.74</strain>
    </source>
</reference>
<keyword evidence="9" id="KW-1185">Reference proteome</keyword>
<dbReference type="PANTHER" id="PTHR45649">
    <property type="entry name" value="AMINO-ACID PERMEASE BAT1"/>
    <property type="match status" value="1"/>
</dbReference>
<organism evidence="8 9">
    <name type="scientific">Chaetomidium leptoderma</name>
    <dbReference type="NCBI Taxonomy" id="669021"/>
    <lineage>
        <taxon>Eukaryota</taxon>
        <taxon>Fungi</taxon>
        <taxon>Dikarya</taxon>
        <taxon>Ascomycota</taxon>
        <taxon>Pezizomycotina</taxon>
        <taxon>Sordariomycetes</taxon>
        <taxon>Sordariomycetidae</taxon>
        <taxon>Sordariales</taxon>
        <taxon>Chaetomiaceae</taxon>
        <taxon>Chaetomidium</taxon>
    </lineage>
</organism>
<evidence type="ECO:0000256" key="4">
    <source>
        <dbReference type="ARBA" id="ARBA00022989"/>
    </source>
</evidence>
<evidence type="ECO:0000256" key="5">
    <source>
        <dbReference type="ARBA" id="ARBA00023136"/>
    </source>
</evidence>
<feature type="transmembrane region" description="Helical" evidence="7">
    <location>
        <begin position="401"/>
        <end position="423"/>
    </location>
</feature>
<feature type="transmembrane region" description="Helical" evidence="7">
    <location>
        <begin position="495"/>
        <end position="517"/>
    </location>
</feature>
<evidence type="ECO:0000256" key="6">
    <source>
        <dbReference type="SAM" id="MobiDB-lite"/>
    </source>
</evidence>
<feature type="transmembrane region" description="Helical" evidence="7">
    <location>
        <begin position="76"/>
        <end position="98"/>
    </location>
</feature>
<evidence type="ECO:0000313" key="9">
    <source>
        <dbReference type="Proteomes" id="UP001302745"/>
    </source>
</evidence>
<dbReference type="Proteomes" id="UP001302745">
    <property type="component" value="Unassembled WGS sequence"/>
</dbReference>
<sequence>MGREEPAAEQRPSAGEEGGDEDRLAQFGYKQELQRDWGLAHNFGVSFSIISVITGITTLFSYGLNTGGPAVMSVGWIIVSFFTLLVAIAMAEIVSAIPTSGGPYFWAAMLAPPRWSPFAAWLTGWFNLLGQVAVTTGISFGLANLIPTAITVKNPSFTPTPRVTIGIYAAILVSHGIVNTFGVRLLRLLNNVSIILHSAGITALCIAVLAKAPTHQPASFVFGNLHDGTGVVVEDSEGGTGTETGTGTGTVVGWGIRASPVYVAVCGALLSQYTLTGFDASAHLSEETKKASWSAPIGVVSSVGFSAVFGFFVLMAFLFSIQDFDRVLNSAYGQPVLQILVDVAGEDGALALFSLIMVCVWHCGLFSMTSNSRMMFAFARDGGIHPFFHKVDARFRSPTRAVWLAATLSFALALPSLGSSVAFAAATSIATIGLYVSYGLPILIGLICHRSFTAMKGPFNLHALSRPTAAAACLWIGFITIIFCLPTANPVTSQTFNYTAVAVGIVTVFAVGSWVVWARRWFTGPSGEVAEAMRLGVDIIEPGALEEREKEGKEGEGGGP</sequence>
<dbReference type="EMBL" id="MU857009">
    <property type="protein sequence ID" value="KAK4151574.1"/>
    <property type="molecule type" value="Genomic_DNA"/>
</dbReference>
<evidence type="ECO:0000256" key="2">
    <source>
        <dbReference type="ARBA" id="ARBA00022448"/>
    </source>
</evidence>
<feature type="transmembrane region" description="Helical" evidence="7">
    <location>
        <begin position="165"/>
        <end position="186"/>
    </location>
</feature>
<dbReference type="GO" id="GO:0016020">
    <property type="term" value="C:membrane"/>
    <property type="evidence" value="ECO:0007669"/>
    <property type="project" value="UniProtKB-SubCell"/>
</dbReference>
<evidence type="ECO:0000256" key="3">
    <source>
        <dbReference type="ARBA" id="ARBA00022692"/>
    </source>
</evidence>
<keyword evidence="4 7" id="KW-1133">Transmembrane helix</keyword>
<dbReference type="AlphaFoldDB" id="A0AAN6VHV2"/>
<feature type="transmembrane region" description="Helical" evidence="7">
    <location>
        <begin position="469"/>
        <end position="489"/>
    </location>
</feature>
<dbReference type="InterPro" id="IPR002293">
    <property type="entry name" value="AA/rel_permease1"/>
</dbReference>
<evidence type="ECO:0000313" key="8">
    <source>
        <dbReference type="EMBL" id="KAK4151574.1"/>
    </source>
</evidence>
<dbReference type="PANTHER" id="PTHR45649:SF26">
    <property type="entry name" value="OS04G0435100 PROTEIN"/>
    <property type="match status" value="1"/>
</dbReference>
<feature type="transmembrane region" description="Helical" evidence="7">
    <location>
        <begin position="118"/>
        <end position="145"/>
    </location>
</feature>
<dbReference type="PIRSF" id="PIRSF006060">
    <property type="entry name" value="AA_transporter"/>
    <property type="match status" value="1"/>
</dbReference>